<sequence length="59" mass="6520">MPMLLISFVGIASEGPAVRPCPNRLNFIRFAQNFEKIFLTAAARAVWPQRKPEGGTLSC</sequence>
<evidence type="ECO:0000313" key="2">
    <source>
        <dbReference type="Proteomes" id="UP000664122"/>
    </source>
</evidence>
<proteinExistence type="predicted"/>
<dbReference type="EMBL" id="JAFMPP010000012">
    <property type="protein sequence ID" value="MBO0663610.1"/>
    <property type="molecule type" value="Genomic_DNA"/>
</dbReference>
<name>A0A939G0J1_9HYPH</name>
<keyword evidence="2" id="KW-1185">Reference proteome</keyword>
<dbReference type="AlphaFoldDB" id="A0A939G0J1"/>
<protein>
    <submittedName>
        <fullName evidence="1">Uncharacterized protein</fullName>
    </submittedName>
</protein>
<reference evidence="1" key="1">
    <citation type="submission" date="2021-03" db="EMBL/GenBank/DDBJ databases">
        <title>Whole genome sequence of Jiella sp. CQZ9-1.</title>
        <authorList>
            <person name="Tuo L."/>
        </authorList>
    </citation>
    <scope>NUCLEOTIDE SEQUENCE</scope>
    <source>
        <strain evidence="1">CQZ9-1</strain>
    </source>
</reference>
<comment type="caution">
    <text evidence="1">The sequence shown here is derived from an EMBL/GenBank/DDBJ whole genome shotgun (WGS) entry which is preliminary data.</text>
</comment>
<organism evidence="1 2">
    <name type="scientific">Jiella flava</name>
    <dbReference type="NCBI Taxonomy" id="2816857"/>
    <lineage>
        <taxon>Bacteria</taxon>
        <taxon>Pseudomonadati</taxon>
        <taxon>Pseudomonadota</taxon>
        <taxon>Alphaproteobacteria</taxon>
        <taxon>Hyphomicrobiales</taxon>
        <taxon>Aurantimonadaceae</taxon>
        <taxon>Jiella</taxon>
    </lineage>
</organism>
<evidence type="ECO:0000313" key="1">
    <source>
        <dbReference type="EMBL" id="MBO0663610.1"/>
    </source>
</evidence>
<accession>A0A939G0J1</accession>
<dbReference type="Proteomes" id="UP000664122">
    <property type="component" value="Unassembled WGS sequence"/>
</dbReference>
<gene>
    <name evidence="1" type="ORF">J1C48_13560</name>
</gene>